<dbReference type="PROSITE" id="PS50249">
    <property type="entry name" value="MPN"/>
    <property type="match status" value="1"/>
</dbReference>
<feature type="compositionally biased region" description="Polar residues" evidence="6">
    <location>
        <begin position="102"/>
        <end position="116"/>
    </location>
</feature>
<dbReference type="PANTHER" id="PTHR12710">
    <property type="entry name" value="NUCLEAR PROTEIN LOCALIZATION 4"/>
    <property type="match status" value="1"/>
</dbReference>
<evidence type="ECO:0000313" key="9">
    <source>
        <dbReference type="EMBL" id="OXA50762.1"/>
    </source>
</evidence>
<evidence type="ECO:0000256" key="2">
    <source>
        <dbReference type="ARBA" id="ARBA00022723"/>
    </source>
</evidence>
<dbReference type="Gene3D" id="3.10.20.90">
    <property type="entry name" value="Phosphatidylinositol 3-kinase Catalytic Subunit, Chain A, domain 1"/>
    <property type="match status" value="1"/>
</dbReference>
<dbReference type="InterPro" id="IPR037518">
    <property type="entry name" value="MPN"/>
</dbReference>
<dbReference type="Pfam" id="PF05020">
    <property type="entry name" value="zf-NPL4"/>
    <property type="match status" value="1"/>
</dbReference>
<keyword evidence="10" id="KW-1185">Reference proteome</keyword>
<dbReference type="OrthoDB" id="10251089at2759"/>
<comment type="similarity">
    <text evidence="1">Belongs to the NPL4 family.</text>
</comment>
<sequence>MVGKSITLRVQAREGTKRLQITSSSDTKTLYEKIRETYGYSCCAFTLHKDKSKSQLVSSSKSKTIGQVGLNHGDLLFLTPEDGMTLLPTNTTEPEAMDDSSHQSTEQTNNHSNNESALPDLPLVTQKKTSQVNIREDDVDIELNTKDGMIPRKKDPRSCHHGENAGCVYCCPLPPYDEAYLKEHKIKHLSFHSYMRKLTSGVDKGKFVALEDLSVRIKEGCTTHPPWPKGICSKCQPSAVTLNHQVYRHVDSVMFENSNIVERFLSYWRSSGYQRMGLLYGNYEEHGDVPLGIRARVAAIYEPRQDNDRDGFNFYLNDEKLAIVNEIALGLGLRCVGWIFTDLIPEDVSKGTVKHIRGIHSFFLSAQECITAAYFQSLNPNPSKHSPTGYFGSKFATVIVTGDDKNQVHMEGYQVSNQCMALVRDRCLVPTKDAPELGYVKESSNEQYVPDVFYKHKDEYGNDVTKIARPLPVEYLLVDVPVSTPKTPQTTFTVFANEEAKPFPVENRPIAGHLQDFNSLAAYLNQFDEKTSFLKKACDLHFLVFIATMEIVHLREYIGPLLEAIRTGDEGKANDWAKSEHWATVEQLIAASGSSGVMTDGAGGSTHAQNISSNQASWTCAHCTYHNMGNSTSCEVCQLPR</sequence>
<dbReference type="PIRSF" id="PIRSF010052">
    <property type="entry name" value="Polyub_prc_Npl4"/>
    <property type="match status" value="1"/>
</dbReference>
<dbReference type="GO" id="GO:0031625">
    <property type="term" value="F:ubiquitin protein ligase binding"/>
    <property type="evidence" value="ECO:0007669"/>
    <property type="project" value="TreeGrafter"/>
</dbReference>
<dbReference type="InterPro" id="IPR016563">
    <property type="entry name" value="Npl4"/>
</dbReference>
<keyword evidence="4" id="KW-0862">Zinc</keyword>
<evidence type="ECO:0000256" key="6">
    <source>
        <dbReference type="SAM" id="MobiDB-lite"/>
    </source>
</evidence>
<dbReference type="Proteomes" id="UP000198287">
    <property type="component" value="Unassembled WGS sequence"/>
</dbReference>
<dbReference type="GO" id="GO:0008270">
    <property type="term" value="F:zinc ion binding"/>
    <property type="evidence" value="ECO:0007669"/>
    <property type="project" value="UniProtKB-KW"/>
</dbReference>
<dbReference type="PROSITE" id="PS01358">
    <property type="entry name" value="ZF_RANBP2_1"/>
    <property type="match status" value="1"/>
</dbReference>
<protein>
    <submittedName>
        <fullName evidence="9">Nuclear protein localization protein 4</fullName>
    </submittedName>
</protein>
<dbReference type="GO" id="GO:0005634">
    <property type="term" value="C:nucleus"/>
    <property type="evidence" value="ECO:0007669"/>
    <property type="project" value="TreeGrafter"/>
</dbReference>
<dbReference type="STRING" id="158441.A0A226DZ76"/>
<feature type="domain" description="MPN" evidence="8">
    <location>
        <begin position="253"/>
        <end position="391"/>
    </location>
</feature>
<reference evidence="9 10" key="1">
    <citation type="submission" date="2015-12" db="EMBL/GenBank/DDBJ databases">
        <title>The genome of Folsomia candida.</title>
        <authorList>
            <person name="Faddeeva A."/>
            <person name="Derks M.F."/>
            <person name="Anvar Y."/>
            <person name="Smit S."/>
            <person name="Van Straalen N."/>
            <person name="Roelofs D."/>
        </authorList>
    </citation>
    <scope>NUCLEOTIDE SEQUENCE [LARGE SCALE GENOMIC DNA]</scope>
    <source>
        <strain evidence="9 10">VU population</strain>
        <tissue evidence="9">Whole body</tissue>
    </source>
</reference>
<dbReference type="PROSITE" id="PS50199">
    <property type="entry name" value="ZF_RANBP2_2"/>
    <property type="match status" value="1"/>
</dbReference>
<comment type="caution">
    <text evidence="9">The sequence shown here is derived from an EMBL/GenBank/DDBJ whole genome shotgun (WGS) entry which is preliminary data.</text>
</comment>
<evidence type="ECO:0000256" key="4">
    <source>
        <dbReference type="ARBA" id="ARBA00022833"/>
    </source>
</evidence>
<feature type="domain" description="RanBP2-type" evidence="7">
    <location>
        <begin position="614"/>
        <end position="641"/>
    </location>
</feature>
<dbReference type="InterPro" id="IPR036443">
    <property type="entry name" value="Znf_RanBP2_sf"/>
</dbReference>
<accession>A0A226DZ76</accession>
<dbReference type="AlphaFoldDB" id="A0A226DZ76"/>
<dbReference type="InterPro" id="IPR024682">
    <property type="entry name" value="Npl4_Ub-like_dom"/>
</dbReference>
<keyword evidence="2" id="KW-0479">Metal-binding</keyword>
<dbReference type="GO" id="GO:0006511">
    <property type="term" value="P:ubiquitin-dependent protein catabolic process"/>
    <property type="evidence" value="ECO:0007669"/>
    <property type="project" value="InterPro"/>
</dbReference>
<proteinExistence type="inferred from homology"/>
<dbReference type="GO" id="GO:0043130">
    <property type="term" value="F:ubiquitin binding"/>
    <property type="evidence" value="ECO:0007669"/>
    <property type="project" value="TreeGrafter"/>
</dbReference>
<evidence type="ECO:0000313" key="10">
    <source>
        <dbReference type="Proteomes" id="UP000198287"/>
    </source>
</evidence>
<dbReference type="PANTHER" id="PTHR12710:SF0">
    <property type="entry name" value="NUCLEAR PROTEIN LOCALIZATION PROTEIN 4 HOMOLOG"/>
    <property type="match status" value="1"/>
</dbReference>
<dbReference type="InterPro" id="IPR029071">
    <property type="entry name" value="Ubiquitin-like_domsf"/>
</dbReference>
<evidence type="ECO:0000256" key="5">
    <source>
        <dbReference type="PROSITE-ProRule" id="PRU00322"/>
    </source>
</evidence>
<dbReference type="OMA" id="KWSRTGR"/>
<feature type="region of interest" description="Disordered" evidence="6">
    <location>
        <begin position="87"/>
        <end position="120"/>
    </location>
</feature>
<organism evidence="9 10">
    <name type="scientific">Folsomia candida</name>
    <name type="common">Springtail</name>
    <dbReference type="NCBI Taxonomy" id="158441"/>
    <lineage>
        <taxon>Eukaryota</taxon>
        <taxon>Metazoa</taxon>
        <taxon>Ecdysozoa</taxon>
        <taxon>Arthropoda</taxon>
        <taxon>Hexapoda</taxon>
        <taxon>Collembola</taxon>
        <taxon>Entomobryomorpha</taxon>
        <taxon>Isotomoidea</taxon>
        <taxon>Isotomidae</taxon>
        <taxon>Proisotominae</taxon>
        <taxon>Folsomia</taxon>
    </lineage>
</organism>
<dbReference type="InterPro" id="IPR007716">
    <property type="entry name" value="NPL4_Zn-bd_put"/>
</dbReference>
<dbReference type="InterPro" id="IPR007717">
    <property type="entry name" value="NPL4_C"/>
</dbReference>
<keyword evidence="3 5" id="KW-0863">Zinc-finger</keyword>
<dbReference type="SUPFAM" id="SSF54236">
    <property type="entry name" value="Ubiquitin-like"/>
    <property type="match status" value="1"/>
</dbReference>
<dbReference type="SUPFAM" id="SSF90209">
    <property type="entry name" value="Ran binding protein zinc finger-like"/>
    <property type="match status" value="1"/>
</dbReference>
<dbReference type="Pfam" id="PF05021">
    <property type="entry name" value="NPL4"/>
    <property type="match status" value="1"/>
</dbReference>
<dbReference type="SMART" id="SM00547">
    <property type="entry name" value="ZnF_RBZ"/>
    <property type="match status" value="1"/>
</dbReference>
<evidence type="ECO:0000256" key="1">
    <source>
        <dbReference type="ARBA" id="ARBA00011025"/>
    </source>
</evidence>
<dbReference type="CDD" id="cd08061">
    <property type="entry name" value="MPN_NPL4"/>
    <property type="match status" value="1"/>
</dbReference>
<dbReference type="Pfam" id="PF11543">
    <property type="entry name" value="UN_NPL4"/>
    <property type="match status" value="1"/>
</dbReference>
<dbReference type="InterPro" id="IPR001876">
    <property type="entry name" value="Znf_RanBP2"/>
</dbReference>
<dbReference type="EMBL" id="LNIX01000008">
    <property type="protein sequence ID" value="OXA50762.1"/>
    <property type="molecule type" value="Genomic_DNA"/>
</dbReference>
<evidence type="ECO:0000259" key="8">
    <source>
        <dbReference type="PROSITE" id="PS50249"/>
    </source>
</evidence>
<gene>
    <name evidence="9" type="ORF">Fcan01_14663</name>
</gene>
<evidence type="ECO:0000259" key="7">
    <source>
        <dbReference type="PROSITE" id="PS50199"/>
    </source>
</evidence>
<name>A0A226DZ76_FOLCA</name>
<evidence type="ECO:0000256" key="3">
    <source>
        <dbReference type="ARBA" id="ARBA00022771"/>
    </source>
</evidence>